<dbReference type="InterPro" id="IPR014030">
    <property type="entry name" value="Ketoacyl_synth_N"/>
</dbReference>
<feature type="domain" description="Carrier" evidence="4">
    <location>
        <begin position="618"/>
        <end position="693"/>
    </location>
</feature>
<name>A0ABY3PM33_9CYAN</name>
<evidence type="ECO:0000259" key="5">
    <source>
        <dbReference type="PROSITE" id="PS52004"/>
    </source>
</evidence>
<dbReference type="SMART" id="SM00823">
    <property type="entry name" value="PKS_PP"/>
    <property type="match status" value="1"/>
</dbReference>
<dbReference type="InterPro" id="IPR032821">
    <property type="entry name" value="PKS_assoc"/>
</dbReference>
<sequence length="958" mass="104586">MNREPIAIVGMGCRFPGGADSPGQFWRLLCDGTDAISDLPPARWNLADLDTLEPGASEMKHARRGGFLEQVDRFDAEFFGISPREAVTMDPQQRLVLEVAWEALEDACQVPGRLAGTRTGVFVGLSSFDYYELLMADGRNFDAYLGTGNTNCVAANRLSYVLDLKGPSLAVDAACSSSLVAVHLACQSLWNGESDLCVAAGVHVMLSPRITMSFIKAGMMAADGRCKTFDARADGYVRSEGAGALVLKPQSSALADGNRIYAVIRGSGTNHNGRSNGLTAPNPRAQESLLRQVWRQADVLPGQVQYVEAHGTGTALGDAMEGKALGTVLSEGYPSGRSCLVGSVKTNIGHLEAAAGIAGIIKVALALHHRCIPPNLHFEQPNPHIPFERLPLQVVRELTAWEPGGAMRLAGVSAFGFGGTNAHLLVQEAPPEPAAPPNPPTIPHLLTLTARSEPALRQLAGRFAHHLNAADAAQLADICFSANTGRTLFAFRLALVAEHPAEMAGLLAAFGAGQRPSAVHFGHSPRRRTTDVDDDAYPRLQSSLVERRRMLEVLGGWFAEGSVALEWGRLAGEGRMRRVSLPTYPFERQRYWMAPEPQPLPVHPTPAKVPQPPHTPRDRLAAYVQKQVMDVLKLHSAQTFEPERSLSDLGLDSLMLVELRDHFARDLQVTLSPARLLRNPSIDELVEELSKHLREKVPAAQPQPLGDAPVQVTAWLAHRLHRPKARLRLFCFHHLGGGASVFRQWADALPADVEVCPVQFPGREERIAEMPLTSFCAAIELLVQVLAPHLDRPFALYGHSMGSLVGFELAHRLGEHHGLQPEHLFVGGLWAPHLHAAHMANQPAWQSETLSTLLEIPAALRTEEQFMAQLWPAIEADNRLCRSYSYQERTRPLGCSLTAFGGLQDRVAGREELTAWNRHTNGIFGLQMFPGRHLFLNESRDALLKVLARSLAPARSVY</sequence>
<dbReference type="SUPFAM" id="SSF47336">
    <property type="entry name" value="ACP-like"/>
    <property type="match status" value="1"/>
</dbReference>
<dbReference type="InterPro" id="IPR036736">
    <property type="entry name" value="ACP-like_sf"/>
</dbReference>
<dbReference type="InterPro" id="IPR050091">
    <property type="entry name" value="PKS_NRPS_Biosynth_Enz"/>
</dbReference>
<gene>
    <name evidence="6" type="ORF">ISF26_00220</name>
</gene>
<dbReference type="InterPro" id="IPR020806">
    <property type="entry name" value="PKS_PP-bd"/>
</dbReference>
<dbReference type="InterPro" id="IPR014031">
    <property type="entry name" value="Ketoacyl_synth_C"/>
</dbReference>
<reference evidence="6 7" key="1">
    <citation type="journal article" date="2021" name="Genome Biol. Evol.">
        <title>Complete Genome Sequencing of a Novel Gloeobacter Species from a Waterfall Cave in Mexico.</title>
        <authorList>
            <person name="Saw J.H."/>
            <person name="Cardona T."/>
            <person name="Montejano G."/>
        </authorList>
    </citation>
    <scope>NUCLEOTIDE SEQUENCE [LARGE SCALE GENOMIC DNA]</scope>
    <source>
        <strain evidence="6">MG652769</strain>
    </source>
</reference>
<dbReference type="EMBL" id="CP063845">
    <property type="protein sequence ID" value="UFP94718.1"/>
    <property type="molecule type" value="Genomic_DNA"/>
</dbReference>
<accession>A0ABY3PM33</accession>
<dbReference type="Pfam" id="PF02801">
    <property type="entry name" value="Ketoacyl-synt_C"/>
    <property type="match status" value="1"/>
</dbReference>
<dbReference type="InterPro" id="IPR020841">
    <property type="entry name" value="PKS_Beta-ketoAc_synthase_dom"/>
</dbReference>
<dbReference type="Gene3D" id="1.10.1200.10">
    <property type="entry name" value="ACP-like"/>
    <property type="match status" value="1"/>
</dbReference>
<protein>
    <recommendedName>
        <fullName evidence="8">Polyketide synthase</fullName>
    </recommendedName>
</protein>
<evidence type="ECO:0000259" key="4">
    <source>
        <dbReference type="PROSITE" id="PS50075"/>
    </source>
</evidence>
<dbReference type="InterPro" id="IPR001031">
    <property type="entry name" value="Thioesterase"/>
</dbReference>
<proteinExistence type="predicted"/>
<dbReference type="InterPro" id="IPR018201">
    <property type="entry name" value="Ketoacyl_synth_AS"/>
</dbReference>
<dbReference type="InterPro" id="IPR006162">
    <property type="entry name" value="Ppantetheine_attach_site"/>
</dbReference>
<evidence type="ECO:0000256" key="2">
    <source>
        <dbReference type="ARBA" id="ARBA00022553"/>
    </source>
</evidence>
<dbReference type="PROSITE" id="PS50075">
    <property type="entry name" value="CARRIER"/>
    <property type="match status" value="1"/>
</dbReference>
<dbReference type="Gene3D" id="3.30.70.3290">
    <property type="match status" value="1"/>
</dbReference>
<dbReference type="SUPFAM" id="SSF53901">
    <property type="entry name" value="Thiolase-like"/>
    <property type="match status" value="1"/>
</dbReference>
<evidence type="ECO:0000256" key="3">
    <source>
        <dbReference type="ARBA" id="ARBA00022679"/>
    </source>
</evidence>
<dbReference type="Pfam" id="PF16197">
    <property type="entry name" value="KAsynt_C_assoc"/>
    <property type="match status" value="1"/>
</dbReference>
<dbReference type="Gene3D" id="3.40.47.10">
    <property type="match status" value="1"/>
</dbReference>
<evidence type="ECO:0000313" key="6">
    <source>
        <dbReference type="EMBL" id="UFP94718.1"/>
    </source>
</evidence>
<dbReference type="Pfam" id="PF00550">
    <property type="entry name" value="PP-binding"/>
    <property type="match status" value="1"/>
</dbReference>
<dbReference type="Pfam" id="PF00109">
    <property type="entry name" value="ketoacyl-synt"/>
    <property type="match status" value="1"/>
</dbReference>
<evidence type="ECO:0000256" key="1">
    <source>
        <dbReference type="ARBA" id="ARBA00022450"/>
    </source>
</evidence>
<dbReference type="CDD" id="cd00833">
    <property type="entry name" value="PKS"/>
    <property type="match status" value="1"/>
</dbReference>
<dbReference type="Proteomes" id="UP001054846">
    <property type="component" value="Chromosome"/>
</dbReference>
<dbReference type="Gene3D" id="3.40.50.1820">
    <property type="entry name" value="alpha/beta hydrolase"/>
    <property type="match status" value="1"/>
</dbReference>
<feature type="domain" description="Ketosynthase family 3 (KS3)" evidence="5">
    <location>
        <begin position="3"/>
        <end position="428"/>
    </location>
</feature>
<organism evidence="6 7">
    <name type="scientific">Gloeobacter morelensis MG652769</name>
    <dbReference type="NCBI Taxonomy" id="2781736"/>
    <lineage>
        <taxon>Bacteria</taxon>
        <taxon>Bacillati</taxon>
        <taxon>Cyanobacteriota</taxon>
        <taxon>Cyanophyceae</taxon>
        <taxon>Gloeobacterales</taxon>
        <taxon>Gloeobacteraceae</taxon>
        <taxon>Gloeobacter</taxon>
        <taxon>Gloeobacter morelensis</taxon>
    </lineage>
</organism>
<dbReference type="PANTHER" id="PTHR43775">
    <property type="entry name" value="FATTY ACID SYNTHASE"/>
    <property type="match status" value="1"/>
</dbReference>
<keyword evidence="2" id="KW-0597">Phosphoprotein</keyword>
<dbReference type="SMART" id="SM00825">
    <property type="entry name" value="PKS_KS"/>
    <property type="match status" value="1"/>
</dbReference>
<evidence type="ECO:0000313" key="7">
    <source>
        <dbReference type="Proteomes" id="UP001054846"/>
    </source>
</evidence>
<dbReference type="InterPro" id="IPR029058">
    <property type="entry name" value="AB_hydrolase_fold"/>
</dbReference>
<dbReference type="InterPro" id="IPR016039">
    <property type="entry name" value="Thiolase-like"/>
</dbReference>
<dbReference type="SUPFAM" id="SSF53474">
    <property type="entry name" value="alpha/beta-Hydrolases"/>
    <property type="match status" value="1"/>
</dbReference>
<keyword evidence="1" id="KW-0596">Phosphopantetheine</keyword>
<dbReference type="Pfam" id="PF00975">
    <property type="entry name" value="Thioesterase"/>
    <property type="match status" value="1"/>
</dbReference>
<dbReference type="InterPro" id="IPR009081">
    <property type="entry name" value="PP-bd_ACP"/>
</dbReference>
<keyword evidence="7" id="KW-1185">Reference proteome</keyword>
<dbReference type="PANTHER" id="PTHR43775:SF37">
    <property type="entry name" value="SI:DKEY-61P9.11"/>
    <property type="match status" value="1"/>
</dbReference>
<dbReference type="PROSITE" id="PS52004">
    <property type="entry name" value="KS3_2"/>
    <property type="match status" value="1"/>
</dbReference>
<dbReference type="RefSeq" id="WP_230841774.1">
    <property type="nucleotide sequence ID" value="NZ_CP063845.1"/>
</dbReference>
<keyword evidence="3" id="KW-0808">Transferase</keyword>
<dbReference type="PROSITE" id="PS00012">
    <property type="entry name" value="PHOSPHOPANTETHEINE"/>
    <property type="match status" value="1"/>
</dbReference>
<dbReference type="PROSITE" id="PS00606">
    <property type="entry name" value="KS3_1"/>
    <property type="match status" value="1"/>
</dbReference>
<evidence type="ECO:0008006" key="8">
    <source>
        <dbReference type="Google" id="ProtNLM"/>
    </source>
</evidence>